<keyword evidence="11" id="KW-1185">Reference proteome</keyword>
<feature type="transmembrane region" description="Helical" evidence="7">
    <location>
        <begin position="38"/>
        <end position="58"/>
    </location>
</feature>
<comment type="similarity">
    <text evidence="2">Belongs to the UPF0702 family.</text>
</comment>
<evidence type="ECO:0000256" key="2">
    <source>
        <dbReference type="ARBA" id="ARBA00006448"/>
    </source>
</evidence>
<accession>A0A544TG35</accession>
<dbReference type="OrthoDB" id="9778331at2"/>
<feature type="transmembrane region" description="Helical" evidence="7">
    <location>
        <begin position="12"/>
        <end position="31"/>
    </location>
</feature>
<dbReference type="RefSeq" id="WP_142606178.1">
    <property type="nucleotide sequence ID" value="NZ_VDGG01000011.1"/>
</dbReference>
<keyword evidence="6 7" id="KW-0472">Membrane</keyword>
<gene>
    <name evidence="10" type="ORF">FG383_06560</name>
</gene>
<feature type="transmembrane region" description="Helical" evidence="7">
    <location>
        <begin position="64"/>
        <end position="86"/>
    </location>
</feature>
<keyword evidence="5 7" id="KW-1133">Transmembrane helix</keyword>
<dbReference type="EMBL" id="VDGG01000011">
    <property type="protein sequence ID" value="TQR16376.1"/>
    <property type="molecule type" value="Genomic_DNA"/>
</dbReference>
<dbReference type="InterPro" id="IPR023090">
    <property type="entry name" value="UPF0702_alpha/beta_dom_sf"/>
</dbReference>
<proteinExistence type="inferred from homology"/>
<dbReference type="PANTHER" id="PTHR34582">
    <property type="entry name" value="UPF0702 TRANSMEMBRANE PROTEIN YCAP"/>
    <property type="match status" value="1"/>
</dbReference>
<keyword evidence="4 7" id="KW-0812">Transmembrane</keyword>
<organism evidence="10 11">
    <name type="scientific">Psychrobacillus soli</name>
    <dbReference type="NCBI Taxonomy" id="1543965"/>
    <lineage>
        <taxon>Bacteria</taxon>
        <taxon>Bacillati</taxon>
        <taxon>Bacillota</taxon>
        <taxon>Bacilli</taxon>
        <taxon>Bacillales</taxon>
        <taxon>Bacillaceae</taxon>
        <taxon>Psychrobacillus</taxon>
    </lineage>
</organism>
<dbReference type="Gene3D" id="3.30.240.20">
    <property type="entry name" value="bsu07140 like domains"/>
    <property type="match status" value="2"/>
</dbReference>
<comment type="subcellular location">
    <subcellularLocation>
        <location evidence="1">Cell membrane</location>
        <topology evidence="1">Multi-pass membrane protein</topology>
    </subcellularLocation>
</comment>
<reference evidence="10 11" key="1">
    <citation type="submission" date="2019-05" db="EMBL/GenBank/DDBJ databases">
        <title>Psychrobacillus vulpis sp. nov., a new species isolated from feces of a red fox that inhabits in The Tablas de Daimiel Natural Park, Albacete, Spain.</title>
        <authorList>
            <person name="Rodriguez M."/>
            <person name="Reina J.C."/>
            <person name="Bejar V."/>
            <person name="Llamas I."/>
        </authorList>
    </citation>
    <scope>NUCLEOTIDE SEQUENCE [LARGE SCALE GENOMIC DNA]</scope>
    <source>
        <strain evidence="10 11">NHI-2</strain>
    </source>
</reference>
<name>A0A544TG35_9BACI</name>
<evidence type="ECO:0000256" key="4">
    <source>
        <dbReference type="ARBA" id="ARBA00022692"/>
    </source>
</evidence>
<dbReference type="Proteomes" id="UP000318937">
    <property type="component" value="Unassembled WGS sequence"/>
</dbReference>
<dbReference type="GO" id="GO:0005886">
    <property type="term" value="C:plasma membrane"/>
    <property type="evidence" value="ECO:0007669"/>
    <property type="project" value="UniProtKB-SubCell"/>
</dbReference>
<dbReference type="PANTHER" id="PTHR34582:SF6">
    <property type="entry name" value="UPF0702 TRANSMEMBRANE PROTEIN YCAP"/>
    <property type="match status" value="1"/>
</dbReference>
<comment type="caution">
    <text evidence="10">The sequence shown here is derived from an EMBL/GenBank/DDBJ whole genome shotgun (WGS) entry which is preliminary data.</text>
</comment>
<sequence length="235" mass="26667">MDTFFELNFWEMIIRTTISFIALLILARILGKKQLSQLTFFHYITGITIGSIAAEIASQKETPFLDGLVSLIWWTILTLLMSYISLKSTKLRILIDDEPTIIVKDGEISVKSLKSARLHMDDVLMMLREQSIFSIQDVHYAVLETNGELSVFKKVAQHEATKLDVKADVSLPAFMPAEIISDGKIVQKNLLELDLTEDWVMKKLRKHGVDSISDVFYAQLQTNGSLYISLRKNGI</sequence>
<evidence type="ECO:0000259" key="8">
    <source>
        <dbReference type="Pfam" id="PF04239"/>
    </source>
</evidence>
<evidence type="ECO:0000256" key="1">
    <source>
        <dbReference type="ARBA" id="ARBA00004651"/>
    </source>
</evidence>
<evidence type="ECO:0000256" key="5">
    <source>
        <dbReference type="ARBA" id="ARBA00022989"/>
    </source>
</evidence>
<dbReference type="InterPro" id="IPR048454">
    <property type="entry name" value="YetF_N"/>
</dbReference>
<dbReference type="AlphaFoldDB" id="A0A544TG35"/>
<evidence type="ECO:0000256" key="3">
    <source>
        <dbReference type="ARBA" id="ARBA00022475"/>
    </source>
</evidence>
<evidence type="ECO:0000259" key="9">
    <source>
        <dbReference type="Pfam" id="PF20730"/>
    </source>
</evidence>
<dbReference type="Pfam" id="PF20730">
    <property type="entry name" value="YetF_N"/>
    <property type="match status" value="1"/>
</dbReference>
<feature type="domain" description="YetF-like N-terminal transmembrane" evidence="9">
    <location>
        <begin position="11"/>
        <end position="84"/>
    </location>
</feature>
<dbReference type="InterPro" id="IPR007353">
    <property type="entry name" value="DUF421"/>
</dbReference>
<protein>
    <submittedName>
        <fullName evidence="10">DUF421 domain-containing protein</fullName>
    </submittedName>
</protein>
<evidence type="ECO:0000256" key="7">
    <source>
        <dbReference type="SAM" id="Phobius"/>
    </source>
</evidence>
<evidence type="ECO:0000313" key="11">
    <source>
        <dbReference type="Proteomes" id="UP000318937"/>
    </source>
</evidence>
<keyword evidence="3" id="KW-1003">Cell membrane</keyword>
<dbReference type="Pfam" id="PF04239">
    <property type="entry name" value="DUF421"/>
    <property type="match status" value="1"/>
</dbReference>
<feature type="domain" description="YetF C-terminal" evidence="8">
    <location>
        <begin position="87"/>
        <end position="220"/>
    </location>
</feature>
<evidence type="ECO:0000313" key="10">
    <source>
        <dbReference type="EMBL" id="TQR16376.1"/>
    </source>
</evidence>
<evidence type="ECO:0000256" key="6">
    <source>
        <dbReference type="ARBA" id="ARBA00023136"/>
    </source>
</evidence>